<organism evidence="1 2">
    <name type="scientific">Pelomonas lactea</name>
    <dbReference type="NCBI Taxonomy" id="3299030"/>
    <lineage>
        <taxon>Bacteria</taxon>
        <taxon>Pseudomonadati</taxon>
        <taxon>Pseudomonadota</taxon>
        <taxon>Betaproteobacteria</taxon>
        <taxon>Burkholderiales</taxon>
        <taxon>Sphaerotilaceae</taxon>
        <taxon>Roseateles</taxon>
    </lineage>
</organism>
<protein>
    <submittedName>
        <fullName evidence="1">Uncharacterized protein</fullName>
    </submittedName>
</protein>
<gene>
    <name evidence="1" type="ORF">ACG04Q_20940</name>
</gene>
<proteinExistence type="predicted"/>
<evidence type="ECO:0000313" key="1">
    <source>
        <dbReference type="EMBL" id="MFG6464052.1"/>
    </source>
</evidence>
<dbReference type="RefSeq" id="WP_394513319.1">
    <property type="nucleotide sequence ID" value="NZ_JBIGHX010000008.1"/>
</dbReference>
<name>A0ABW7GQ16_9BURK</name>
<sequence>MPADIRVPIPAPGEYLQLYFNEMVENDGFGLALDFSVAEFDELAQMTDLQVTGAEATEAGVAVHYTVSWEAFHACDDRTVGRENARVVRGTVDGCDWLFERAAPSAGRSTVDEF</sequence>
<comment type="caution">
    <text evidence="1">The sequence shown here is derived from an EMBL/GenBank/DDBJ whole genome shotgun (WGS) entry which is preliminary data.</text>
</comment>
<evidence type="ECO:0000313" key="2">
    <source>
        <dbReference type="Proteomes" id="UP001606302"/>
    </source>
</evidence>
<dbReference type="EMBL" id="JBIGHX010000008">
    <property type="protein sequence ID" value="MFG6464052.1"/>
    <property type="molecule type" value="Genomic_DNA"/>
</dbReference>
<accession>A0ABW7GQ16</accession>
<dbReference type="Proteomes" id="UP001606302">
    <property type="component" value="Unassembled WGS sequence"/>
</dbReference>
<keyword evidence="2" id="KW-1185">Reference proteome</keyword>
<reference evidence="1 2" key="1">
    <citation type="submission" date="2024-08" db="EMBL/GenBank/DDBJ databases">
        <authorList>
            <person name="Lu H."/>
        </authorList>
    </citation>
    <scope>NUCLEOTIDE SEQUENCE [LARGE SCALE GENOMIC DNA]</scope>
    <source>
        <strain evidence="1 2">DXS20W</strain>
    </source>
</reference>